<evidence type="ECO:0000313" key="3">
    <source>
        <dbReference type="Proteomes" id="UP000306635"/>
    </source>
</evidence>
<dbReference type="EMBL" id="SWDV01000007">
    <property type="protein sequence ID" value="TLX79299.1"/>
    <property type="molecule type" value="Genomic_DNA"/>
</dbReference>
<dbReference type="PANTHER" id="PTHR43861">
    <property type="entry name" value="TRANS-ACONITATE 2-METHYLTRANSFERASE-RELATED"/>
    <property type="match status" value="1"/>
</dbReference>
<dbReference type="GO" id="GO:0008168">
    <property type="term" value="F:methyltransferase activity"/>
    <property type="evidence" value="ECO:0007669"/>
    <property type="project" value="UniProtKB-KW"/>
</dbReference>
<gene>
    <name evidence="2" type="ORF">FAS41_08140</name>
</gene>
<dbReference type="Gene3D" id="3.40.50.150">
    <property type="entry name" value="Vaccinia Virus protein VP39"/>
    <property type="match status" value="1"/>
</dbReference>
<protein>
    <submittedName>
        <fullName evidence="2">Class I SAM-dependent methyltransferase</fullName>
    </submittedName>
</protein>
<dbReference type="InterPro" id="IPR029063">
    <property type="entry name" value="SAM-dependent_MTases_sf"/>
</dbReference>
<proteinExistence type="predicted"/>
<dbReference type="Pfam" id="PF13489">
    <property type="entry name" value="Methyltransf_23"/>
    <property type="match status" value="1"/>
</dbReference>
<keyword evidence="3" id="KW-1185">Reference proteome</keyword>
<organism evidence="2 3">
    <name type="scientific">Pseudomonas nicosulfuronedens</name>
    <dbReference type="NCBI Taxonomy" id="2571105"/>
    <lineage>
        <taxon>Bacteria</taxon>
        <taxon>Pseudomonadati</taxon>
        <taxon>Pseudomonadota</taxon>
        <taxon>Gammaproteobacteria</taxon>
        <taxon>Pseudomonadales</taxon>
        <taxon>Pseudomonadaceae</taxon>
        <taxon>Pseudomonas</taxon>
    </lineage>
</organism>
<comment type="caution">
    <text evidence="2">The sequence shown here is derived from an EMBL/GenBank/DDBJ whole genome shotgun (WGS) entry which is preliminary data.</text>
</comment>
<dbReference type="PANTHER" id="PTHR43861:SF3">
    <property type="entry name" value="PUTATIVE (AFU_ORTHOLOGUE AFUA_2G14390)-RELATED"/>
    <property type="match status" value="1"/>
</dbReference>
<dbReference type="CDD" id="cd02440">
    <property type="entry name" value="AdoMet_MTases"/>
    <property type="match status" value="1"/>
</dbReference>
<dbReference type="GO" id="GO:0032259">
    <property type="term" value="P:methylation"/>
    <property type="evidence" value="ECO:0007669"/>
    <property type="project" value="UniProtKB-KW"/>
</dbReference>
<keyword evidence="2" id="KW-0489">Methyltransferase</keyword>
<sequence length="339" mass="37562">MMAERADPFWKDAELEFVAACPVCGSDASRVQYSCLSDGLEGVPGQWEMRQCLGCASSYLGERPASHAIGKAYGSYHTHADPRTEHEGDNGHGVLWRLINGYLDHRFGASRTPSSAMGRWLVPLFLPLRLQLDFFFRHLPQARGRLLDIGCGNGRFLLRAREAGWQVQGLEPDAKAAQAAGLADIPVHVMGFEGLAGAGEYDVVTCSHVIEHVHSPDALLQSIRSHLRPGGMLWLATPNVRSLGHRVFRENWRGLEPPRHLQVFCIASLRQLLNDAGFEDISFRRRGRGAAYILQSSQAAVTKPNMIQRLVPVWVIDLLATFSPHFSEEIVVVARNPEA</sequence>
<dbReference type="OrthoDB" id="9815644at2"/>
<evidence type="ECO:0000256" key="1">
    <source>
        <dbReference type="ARBA" id="ARBA00022679"/>
    </source>
</evidence>
<dbReference type="Proteomes" id="UP000306635">
    <property type="component" value="Unassembled WGS sequence"/>
</dbReference>
<dbReference type="SUPFAM" id="SSF53335">
    <property type="entry name" value="S-adenosyl-L-methionine-dependent methyltransferases"/>
    <property type="match status" value="1"/>
</dbReference>
<dbReference type="AlphaFoldDB" id="A0A5R9R8T9"/>
<keyword evidence="1 2" id="KW-0808">Transferase</keyword>
<evidence type="ECO:0000313" key="2">
    <source>
        <dbReference type="EMBL" id="TLX79299.1"/>
    </source>
</evidence>
<reference evidence="2 3" key="1">
    <citation type="submission" date="2019-04" db="EMBL/GenBank/DDBJ databases">
        <authorList>
            <person name="Li M."/>
        </authorList>
    </citation>
    <scope>NUCLEOTIDE SEQUENCE [LARGE SCALE GENOMIC DNA]</scope>
    <source>
        <strain evidence="2 3">LAM1902</strain>
    </source>
</reference>
<name>A0A5R9R8T9_9PSED</name>
<accession>A0A5R9R8T9</accession>